<feature type="domain" description="Nuclear receptor" evidence="11">
    <location>
        <begin position="52"/>
        <end position="127"/>
    </location>
</feature>
<name>A0A1I7SFS1_BURXY</name>
<evidence type="ECO:0000256" key="7">
    <source>
        <dbReference type="ARBA" id="ARBA00023125"/>
    </source>
</evidence>
<evidence type="ECO:0000256" key="1">
    <source>
        <dbReference type="ARBA" id="ARBA00004123"/>
    </source>
</evidence>
<accession>A0A1I7SFS1</accession>
<dbReference type="Gene3D" id="1.10.565.10">
    <property type="entry name" value="Retinoid X Receptor"/>
    <property type="match status" value="1"/>
</dbReference>
<keyword evidence="6" id="KW-0805">Transcription regulation</keyword>
<dbReference type="InterPro" id="IPR001628">
    <property type="entry name" value="Znf_hrmn_rcpt"/>
</dbReference>
<dbReference type="InterPro" id="IPR000536">
    <property type="entry name" value="Nucl_hrmn_rcpt_lig-bd"/>
</dbReference>
<evidence type="ECO:0000256" key="9">
    <source>
        <dbReference type="ARBA" id="ARBA00023170"/>
    </source>
</evidence>
<dbReference type="GO" id="GO:0005634">
    <property type="term" value="C:nucleus"/>
    <property type="evidence" value="ECO:0007669"/>
    <property type="project" value="UniProtKB-SubCell"/>
</dbReference>
<dbReference type="SUPFAM" id="SSF57716">
    <property type="entry name" value="Glucocorticoid receptor-like (DNA-binding domain)"/>
    <property type="match status" value="1"/>
</dbReference>
<evidence type="ECO:0000256" key="2">
    <source>
        <dbReference type="ARBA" id="ARBA00005993"/>
    </source>
</evidence>
<dbReference type="SMART" id="SM00399">
    <property type="entry name" value="ZnF_C4"/>
    <property type="match status" value="1"/>
</dbReference>
<keyword evidence="3" id="KW-0479">Metal-binding</keyword>
<dbReference type="SMART" id="SM00430">
    <property type="entry name" value="HOLI"/>
    <property type="match status" value="1"/>
</dbReference>
<dbReference type="GO" id="GO:0003700">
    <property type="term" value="F:DNA-binding transcription factor activity"/>
    <property type="evidence" value="ECO:0007669"/>
    <property type="project" value="InterPro"/>
</dbReference>
<keyword evidence="8" id="KW-0804">Transcription</keyword>
<evidence type="ECO:0000256" key="3">
    <source>
        <dbReference type="ARBA" id="ARBA00022723"/>
    </source>
</evidence>
<dbReference type="PANTHER" id="PTHR46011:SF20">
    <property type="entry name" value="NUCLEAR HORMONE RECEPTOR FAMILY MEMBER ODR-7"/>
    <property type="match status" value="1"/>
</dbReference>
<dbReference type="InterPro" id="IPR035500">
    <property type="entry name" value="NHR-like_dom_sf"/>
</dbReference>
<keyword evidence="10" id="KW-0539">Nucleus</keyword>
<organism evidence="12 13">
    <name type="scientific">Bursaphelenchus xylophilus</name>
    <name type="common">Pinewood nematode worm</name>
    <name type="synonym">Aphelenchoides xylophilus</name>
    <dbReference type="NCBI Taxonomy" id="6326"/>
    <lineage>
        <taxon>Eukaryota</taxon>
        <taxon>Metazoa</taxon>
        <taxon>Ecdysozoa</taxon>
        <taxon>Nematoda</taxon>
        <taxon>Chromadorea</taxon>
        <taxon>Rhabditida</taxon>
        <taxon>Tylenchina</taxon>
        <taxon>Tylenchomorpha</taxon>
        <taxon>Aphelenchoidea</taxon>
        <taxon>Aphelenchoididae</taxon>
        <taxon>Bursaphelenchus</taxon>
    </lineage>
</organism>
<dbReference type="CDD" id="cd06960">
    <property type="entry name" value="NR_DBD_HNF4A"/>
    <property type="match status" value="1"/>
</dbReference>
<evidence type="ECO:0000313" key="13">
    <source>
        <dbReference type="WBParaSite" id="BXY_1188400.1"/>
    </source>
</evidence>
<dbReference type="Gene3D" id="3.30.50.10">
    <property type="entry name" value="Erythroid Transcription Factor GATA-1, subunit A"/>
    <property type="match status" value="1"/>
</dbReference>
<dbReference type="Pfam" id="PF00104">
    <property type="entry name" value="Hormone_recep"/>
    <property type="match status" value="1"/>
</dbReference>
<keyword evidence="4" id="KW-0863">Zinc-finger</keyword>
<dbReference type="Pfam" id="PF00105">
    <property type="entry name" value="zf-C4"/>
    <property type="match status" value="1"/>
</dbReference>
<evidence type="ECO:0000313" key="12">
    <source>
        <dbReference type="Proteomes" id="UP000095284"/>
    </source>
</evidence>
<keyword evidence="7" id="KW-0238">DNA-binding</keyword>
<dbReference type="WBParaSite" id="BXY_1188400.1">
    <property type="protein sequence ID" value="BXY_1188400.1"/>
    <property type="gene ID" value="BXY_1188400"/>
</dbReference>
<dbReference type="InterPro" id="IPR013088">
    <property type="entry name" value="Znf_NHR/GATA"/>
</dbReference>
<keyword evidence="5" id="KW-0862">Zinc</keyword>
<evidence type="ECO:0000259" key="11">
    <source>
        <dbReference type="PROSITE" id="PS51030"/>
    </source>
</evidence>
<keyword evidence="9" id="KW-0675">Receptor</keyword>
<dbReference type="GO" id="GO:0008270">
    <property type="term" value="F:zinc ion binding"/>
    <property type="evidence" value="ECO:0007669"/>
    <property type="project" value="UniProtKB-KW"/>
</dbReference>
<evidence type="ECO:0000256" key="10">
    <source>
        <dbReference type="ARBA" id="ARBA00023242"/>
    </source>
</evidence>
<dbReference type="PRINTS" id="PR00047">
    <property type="entry name" value="STROIDFINGER"/>
</dbReference>
<dbReference type="GO" id="GO:0006357">
    <property type="term" value="P:regulation of transcription by RNA polymerase II"/>
    <property type="evidence" value="ECO:0007669"/>
    <property type="project" value="TreeGrafter"/>
</dbReference>
<dbReference type="SUPFAM" id="SSF48508">
    <property type="entry name" value="Nuclear receptor ligand-binding domain"/>
    <property type="match status" value="1"/>
</dbReference>
<protein>
    <submittedName>
        <fullName evidence="13">Nuclear receptor domain-containing protein</fullName>
    </submittedName>
</protein>
<dbReference type="InterPro" id="IPR049636">
    <property type="entry name" value="HNF4-like_DBD"/>
</dbReference>
<comment type="subcellular location">
    <subcellularLocation>
        <location evidence="1">Nucleus</location>
    </subcellularLocation>
</comment>
<sequence length="409" mass="47379">MDSPPRANRRRKRREGFSKVRNKVENIFRNPAVALDFPRFRKQQHTDSVGGMEGCRICGDVSLGIQFGVQACSACASFFRRTITEVKEYKCWENEQCEPVPGIRNSCRSCRLKRCLELGMKENKVQRKRDKNSTIVIANSTAILAKPKDLPCTSASSDILGRIGKRFDDYLIGERAIFITRRPELAVLTDDEMIVIPVKERLELGILTFPIVYTMMRENILDFAEVEKKVKYKLFDAFLCRFKQLVRVWFTAQKFVRTKQLHKCAMSAMDYVDTSRPELFYGEDFEVHKIFRPYAKAHQKVAKKAYAMRLDKTEFAALIGLTTVNIVRNLMDSDKVEEQLQKILNELKEHVAKRHKNVSKRMGHIIMLLREIETTTSLLNECFFLAVVVSDTYRQVLDRLGEICSYLCE</sequence>
<dbReference type="AlphaFoldDB" id="A0A1I7SFS1"/>
<dbReference type="GO" id="GO:0000978">
    <property type="term" value="F:RNA polymerase II cis-regulatory region sequence-specific DNA binding"/>
    <property type="evidence" value="ECO:0007669"/>
    <property type="project" value="InterPro"/>
</dbReference>
<dbReference type="PANTHER" id="PTHR46011">
    <property type="entry name" value="NUCLEAR HORMONE RECEPTOR FAMILY MEMBER NHR-86-RELATED"/>
    <property type="match status" value="1"/>
</dbReference>
<evidence type="ECO:0000256" key="5">
    <source>
        <dbReference type="ARBA" id="ARBA00022833"/>
    </source>
</evidence>
<evidence type="ECO:0000256" key="8">
    <source>
        <dbReference type="ARBA" id="ARBA00023163"/>
    </source>
</evidence>
<dbReference type="Proteomes" id="UP000095284">
    <property type="component" value="Unplaced"/>
</dbReference>
<evidence type="ECO:0000256" key="4">
    <source>
        <dbReference type="ARBA" id="ARBA00022771"/>
    </source>
</evidence>
<evidence type="ECO:0000256" key="6">
    <source>
        <dbReference type="ARBA" id="ARBA00023015"/>
    </source>
</evidence>
<comment type="similarity">
    <text evidence="2">Belongs to the nuclear hormone receptor family.</text>
</comment>
<dbReference type="PROSITE" id="PS51030">
    <property type="entry name" value="NUCLEAR_REC_DBD_2"/>
    <property type="match status" value="1"/>
</dbReference>
<reference evidence="13" key="1">
    <citation type="submission" date="2016-11" db="UniProtKB">
        <authorList>
            <consortium name="WormBaseParasite"/>
        </authorList>
    </citation>
    <scope>IDENTIFICATION</scope>
</reference>
<proteinExistence type="inferred from homology"/>